<dbReference type="OrthoDB" id="9763453at2"/>
<dbReference type="PROSITE" id="PS00105">
    <property type="entry name" value="AA_TRANSFER_CLASS_1"/>
    <property type="match status" value="1"/>
</dbReference>
<sequence>MKPINSTIERLKPSGIRKYFDLANAMEGVISLGVGEPDFDTPWHISAKAVESFAEGHTHYTANRGLIALRRQIANYYRNRYGIDYDPESEILVTVGGSEAVDLCCRTIIEPGDEVIVLDPNYVAYEPAILMAGGVPVRIPLTQAHDFKLLPEDLEQAITERTKAVIVNFPSNPTGGVMTREDYARLVPILKASGIYVISDEIYSELVFDGEFCSPAHFDEIRDQVLVINGFSKAFAMTGWRLGYLLANPELSAQLTKVHQFVIMSAPTSAQYAAIEALEHGMPDIAAMRGEYEARRNLICARLNRMGLTTNVPKGTFYVFANITSSGLMSDEFCVRLLEEQKVAVVPGTAFGESGEGFVRISYATSMEQIKEACARIEGFLETLRDA</sequence>
<comment type="similarity">
    <text evidence="2 6">Belongs to the class-I pyridoxal-phosphate-dependent aminotransferase family.</text>
</comment>
<organism evidence="8 9">
    <name type="scientific">Bifidobacterium criceti</name>
    <dbReference type="NCBI Taxonomy" id="1960969"/>
    <lineage>
        <taxon>Bacteria</taxon>
        <taxon>Bacillati</taxon>
        <taxon>Actinomycetota</taxon>
        <taxon>Actinomycetes</taxon>
        <taxon>Bifidobacteriales</taxon>
        <taxon>Bifidobacteriaceae</taxon>
        <taxon>Bifidobacterium</taxon>
    </lineage>
</organism>
<evidence type="ECO:0000313" key="9">
    <source>
        <dbReference type="Proteomes" id="UP000218399"/>
    </source>
</evidence>
<gene>
    <name evidence="8" type="ORF">B1526_1118</name>
</gene>
<dbReference type="Gene3D" id="3.40.640.10">
    <property type="entry name" value="Type I PLP-dependent aspartate aminotransferase-like (Major domain)"/>
    <property type="match status" value="1"/>
</dbReference>
<dbReference type="GO" id="GO:0006520">
    <property type="term" value="P:amino acid metabolic process"/>
    <property type="evidence" value="ECO:0007669"/>
    <property type="project" value="InterPro"/>
</dbReference>
<proteinExistence type="inferred from homology"/>
<comment type="cofactor">
    <cofactor evidence="1 6">
        <name>pyridoxal 5'-phosphate</name>
        <dbReference type="ChEBI" id="CHEBI:597326"/>
    </cofactor>
</comment>
<protein>
    <recommendedName>
        <fullName evidence="6">Aminotransferase</fullName>
        <ecNumber evidence="6">2.6.1.-</ecNumber>
    </recommendedName>
</protein>
<dbReference type="InterPro" id="IPR015424">
    <property type="entry name" value="PyrdxlP-dep_Trfase"/>
</dbReference>
<dbReference type="EMBL" id="MVOH01000014">
    <property type="protein sequence ID" value="PAU67395.1"/>
    <property type="molecule type" value="Genomic_DNA"/>
</dbReference>
<dbReference type="FunFam" id="3.40.640.10:FF:000033">
    <property type="entry name" value="Aspartate aminotransferase"/>
    <property type="match status" value="1"/>
</dbReference>
<dbReference type="CDD" id="cd00609">
    <property type="entry name" value="AAT_like"/>
    <property type="match status" value="1"/>
</dbReference>
<dbReference type="InterPro" id="IPR004838">
    <property type="entry name" value="NHTrfase_class1_PyrdxlP-BS"/>
</dbReference>
<keyword evidence="3 6" id="KW-0032">Aminotransferase</keyword>
<evidence type="ECO:0000259" key="7">
    <source>
        <dbReference type="Pfam" id="PF00155"/>
    </source>
</evidence>
<evidence type="ECO:0000313" key="8">
    <source>
        <dbReference type="EMBL" id="PAU67395.1"/>
    </source>
</evidence>
<dbReference type="InterPro" id="IPR015421">
    <property type="entry name" value="PyrdxlP-dep_Trfase_major"/>
</dbReference>
<feature type="domain" description="Aminotransferase class I/classII large" evidence="7">
    <location>
        <begin position="28"/>
        <end position="377"/>
    </location>
</feature>
<dbReference type="AlphaFoldDB" id="A0A2A2EEP5"/>
<keyword evidence="9" id="KW-1185">Reference proteome</keyword>
<evidence type="ECO:0000256" key="6">
    <source>
        <dbReference type="RuleBase" id="RU000481"/>
    </source>
</evidence>
<evidence type="ECO:0000256" key="4">
    <source>
        <dbReference type="ARBA" id="ARBA00022679"/>
    </source>
</evidence>
<accession>A0A2A2EEP5</accession>
<keyword evidence="5" id="KW-0663">Pyridoxal phosphate</keyword>
<dbReference type="Proteomes" id="UP000218399">
    <property type="component" value="Unassembled WGS sequence"/>
</dbReference>
<dbReference type="GO" id="GO:0008483">
    <property type="term" value="F:transaminase activity"/>
    <property type="evidence" value="ECO:0007669"/>
    <property type="project" value="UniProtKB-KW"/>
</dbReference>
<dbReference type="PANTHER" id="PTHR46383:SF3">
    <property type="entry name" value="ASPARTATE AMINOTRANSFERASE-RELATED"/>
    <property type="match status" value="1"/>
</dbReference>
<dbReference type="InterPro" id="IPR004839">
    <property type="entry name" value="Aminotransferase_I/II_large"/>
</dbReference>
<dbReference type="InterPro" id="IPR050596">
    <property type="entry name" value="AspAT/PAT-like"/>
</dbReference>
<name>A0A2A2EEP5_9BIFI</name>
<evidence type="ECO:0000256" key="2">
    <source>
        <dbReference type="ARBA" id="ARBA00007441"/>
    </source>
</evidence>
<dbReference type="PANTHER" id="PTHR46383">
    <property type="entry name" value="ASPARTATE AMINOTRANSFERASE"/>
    <property type="match status" value="1"/>
</dbReference>
<keyword evidence="4 6" id="KW-0808">Transferase</keyword>
<dbReference type="Gene3D" id="3.90.1150.10">
    <property type="entry name" value="Aspartate Aminotransferase, domain 1"/>
    <property type="match status" value="1"/>
</dbReference>
<evidence type="ECO:0000256" key="1">
    <source>
        <dbReference type="ARBA" id="ARBA00001933"/>
    </source>
</evidence>
<evidence type="ECO:0000256" key="5">
    <source>
        <dbReference type="ARBA" id="ARBA00022898"/>
    </source>
</evidence>
<evidence type="ECO:0000256" key="3">
    <source>
        <dbReference type="ARBA" id="ARBA00022576"/>
    </source>
</evidence>
<dbReference type="SUPFAM" id="SSF53383">
    <property type="entry name" value="PLP-dependent transferases"/>
    <property type="match status" value="1"/>
</dbReference>
<dbReference type="EC" id="2.6.1.-" evidence="6"/>
<dbReference type="GO" id="GO:0030170">
    <property type="term" value="F:pyridoxal phosphate binding"/>
    <property type="evidence" value="ECO:0007669"/>
    <property type="project" value="InterPro"/>
</dbReference>
<dbReference type="InterPro" id="IPR015422">
    <property type="entry name" value="PyrdxlP-dep_Trfase_small"/>
</dbReference>
<dbReference type="Pfam" id="PF00155">
    <property type="entry name" value="Aminotran_1_2"/>
    <property type="match status" value="1"/>
</dbReference>
<reference evidence="8 9" key="1">
    <citation type="journal article" date="2017" name="ISME J.">
        <title>Unveiling bifidobacterial biogeography across the mammalian branch of the tree of life.</title>
        <authorList>
            <person name="Milani C."/>
            <person name="Mangifesta M."/>
            <person name="Mancabelli L."/>
            <person name="Lugli G.A."/>
            <person name="James K."/>
            <person name="Duranti S."/>
            <person name="Turroni F."/>
            <person name="Ferrario C."/>
            <person name="Ossiprandi M.C."/>
            <person name="van Sinderen D."/>
            <person name="Ventura M."/>
        </authorList>
    </citation>
    <scope>NUCLEOTIDE SEQUENCE [LARGE SCALE GENOMIC DNA]</scope>
    <source>
        <strain evidence="9">Ham19E</strain>
    </source>
</reference>
<dbReference type="RefSeq" id="WP_095615119.1">
    <property type="nucleotide sequence ID" value="NZ_MVOH01000014.1"/>
</dbReference>
<comment type="caution">
    <text evidence="8">The sequence shown here is derived from an EMBL/GenBank/DDBJ whole genome shotgun (WGS) entry which is preliminary data.</text>
</comment>